<dbReference type="Gene3D" id="2.60.120.600">
    <property type="entry name" value="Domain of unknown function DUF1214, C-terminal domain"/>
    <property type="match status" value="1"/>
</dbReference>
<dbReference type="PANTHER" id="PTHR36509:SF2">
    <property type="entry name" value="BLL3101 PROTEIN"/>
    <property type="match status" value="1"/>
</dbReference>
<dbReference type="EMBL" id="JBHTJT010000059">
    <property type="protein sequence ID" value="MFD0982559.1"/>
    <property type="molecule type" value="Genomic_DNA"/>
</dbReference>
<dbReference type="RefSeq" id="WP_386078689.1">
    <property type="nucleotide sequence ID" value="NZ_JBHTJT010000059.1"/>
</dbReference>
<dbReference type="InterPro" id="IPR037050">
    <property type="entry name" value="DUF1254_sf"/>
</dbReference>
<feature type="domain" description="DUF1214" evidence="1">
    <location>
        <begin position="378"/>
        <end position="489"/>
    </location>
</feature>
<comment type="caution">
    <text evidence="3">The sequence shown here is derived from an EMBL/GenBank/DDBJ whole genome shotgun (WGS) entry which is preliminary data.</text>
</comment>
<evidence type="ECO:0000259" key="2">
    <source>
        <dbReference type="Pfam" id="PF06863"/>
    </source>
</evidence>
<name>A0ABW3IXN9_9RHOB</name>
<evidence type="ECO:0000313" key="3">
    <source>
        <dbReference type="EMBL" id="MFD0982559.1"/>
    </source>
</evidence>
<dbReference type="SUPFAM" id="SSF160935">
    <property type="entry name" value="VPA0735-like"/>
    <property type="match status" value="1"/>
</dbReference>
<dbReference type="PANTHER" id="PTHR36509">
    <property type="entry name" value="BLL3101 PROTEIN"/>
    <property type="match status" value="1"/>
</dbReference>
<dbReference type="InterPro" id="IPR010621">
    <property type="entry name" value="DUF1214"/>
</dbReference>
<feature type="domain" description="DUF1254" evidence="2">
    <location>
        <begin position="90"/>
        <end position="221"/>
    </location>
</feature>
<protein>
    <submittedName>
        <fullName evidence="3">DUF1254 domain-containing protein</fullName>
    </submittedName>
</protein>
<evidence type="ECO:0000313" key="4">
    <source>
        <dbReference type="Proteomes" id="UP001597108"/>
    </source>
</evidence>
<sequence length="505" mass="55618">MHGAVGEAQPGQKLEEAMERQSSLRRLLASMTLGLILAPTGIFAQNVSPDEARAIAKDAYIFGYPLVENYRIQYTYFVDQSGAEYKGPWNKVLNTARLFTPKDTTIQTPNSDTPYSMLGADLRVEPLVLGVPKIDEKRYFSLQFIDAYTFNFHYVGSRTTGNGGGTYLLAGPNWTGDTPAGIDDVIRSETDFAFVIYRTQLMGPDDLDNVKKIQAGYTLQPLSAFLGQTAKDGTAVPLEKPNVLPTKVTVDHPVTKALTPVTQKDEKTDPKFFEILDLTLKLGPVPDEEKDLRARMAKLGIGTEAGFDPDSLSPEVLKAVQAGMTDAWDAFDTFKKEQIDTGKVTSADMFGTREEIGGNWMYRMAAVILGIYGNSAEEAFYPVLQLDTDGNALSGANAYTVTFPKGQLPPVNAFWSVTMYGLPQSLLVENPINRYLVNSPMLPDLKMNDDGSLTIYVQNEAPGKDKESNWLPAPAGPFWMAMRLYWPKEAALKGDWKAPGVEKTN</sequence>
<accession>A0ABW3IXN9</accession>
<dbReference type="Gene3D" id="2.60.40.1610">
    <property type="entry name" value="Domain of unknown function DUF1254"/>
    <property type="match status" value="1"/>
</dbReference>
<reference evidence="4" key="1">
    <citation type="journal article" date="2019" name="Int. J. Syst. Evol. Microbiol.">
        <title>The Global Catalogue of Microorganisms (GCM) 10K type strain sequencing project: providing services to taxonomists for standard genome sequencing and annotation.</title>
        <authorList>
            <consortium name="The Broad Institute Genomics Platform"/>
            <consortium name="The Broad Institute Genome Sequencing Center for Infectious Disease"/>
            <person name="Wu L."/>
            <person name="Ma J."/>
        </authorList>
    </citation>
    <scope>NUCLEOTIDE SEQUENCE [LARGE SCALE GENOMIC DNA]</scope>
    <source>
        <strain evidence="4">CCUG 60524</strain>
    </source>
</reference>
<dbReference type="InterPro" id="IPR010679">
    <property type="entry name" value="DUF1254"/>
</dbReference>
<keyword evidence="4" id="KW-1185">Reference proteome</keyword>
<proteinExistence type="predicted"/>
<dbReference type="InterPro" id="IPR037049">
    <property type="entry name" value="DUF1214_C_sf"/>
</dbReference>
<dbReference type="Proteomes" id="UP001597108">
    <property type="component" value="Unassembled WGS sequence"/>
</dbReference>
<evidence type="ECO:0000259" key="1">
    <source>
        <dbReference type="Pfam" id="PF06742"/>
    </source>
</evidence>
<organism evidence="3 4">
    <name type="scientific">Tropicimonas aquimaris</name>
    <dbReference type="NCBI Taxonomy" id="914152"/>
    <lineage>
        <taxon>Bacteria</taxon>
        <taxon>Pseudomonadati</taxon>
        <taxon>Pseudomonadota</taxon>
        <taxon>Alphaproteobacteria</taxon>
        <taxon>Rhodobacterales</taxon>
        <taxon>Roseobacteraceae</taxon>
        <taxon>Tropicimonas</taxon>
    </lineage>
</organism>
<dbReference type="Pfam" id="PF06863">
    <property type="entry name" value="DUF1254"/>
    <property type="match status" value="1"/>
</dbReference>
<gene>
    <name evidence="3" type="ORF">ACFQ2S_23250</name>
</gene>
<dbReference type="Pfam" id="PF06742">
    <property type="entry name" value="DUF1214"/>
    <property type="match status" value="1"/>
</dbReference>